<reference evidence="4" key="1">
    <citation type="journal article" date="2014" name="Proc. Natl. Acad. Sci. U.S.A.">
        <title>Extensive sampling of basidiomycete genomes demonstrates inadequacy of the white-rot/brown-rot paradigm for wood decay fungi.</title>
        <authorList>
            <person name="Riley R."/>
            <person name="Salamov A.A."/>
            <person name="Brown D.W."/>
            <person name="Nagy L.G."/>
            <person name="Floudas D."/>
            <person name="Held B.W."/>
            <person name="Levasseur A."/>
            <person name="Lombard V."/>
            <person name="Morin E."/>
            <person name="Otillar R."/>
            <person name="Lindquist E.A."/>
            <person name="Sun H."/>
            <person name="LaButti K.M."/>
            <person name="Schmutz J."/>
            <person name="Jabbour D."/>
            <person name="Luo H."/>
            <person name="Baker S.E."/>
            <person name="Pisabarro A.G."/>
            <person name="Walton J.D."/>
            <person name="Blanchette R.A."/>
            <person name="Henrissat B."/>
            <person name="Martin F."/>
            <person name="Cullen D."/>
            <person name="Hibbett D.S."/>
            <person name="Grigoriev I.V."/>
        </authorList>
    </citation>
    <scope>NUCLEOTIDE SEQUENCE [LARGE SCALE GENOMIC DNA]</scope>
    <source>
        <strain evidence="4">FD-172 SS1</strain>
    </source>
</reference>
<dbReference type="OrthoDB" id="37537at2759"/>
<dbReference type="AlphaFoldDB" id="A0A067MQJ5"/>
<keyword evidence="1" id="KW-0560">Oxidoreductase</keyword>
<keyword evidence="4" id="KW-1185">Reference proteome</keyword>
<dbReference type="CDD" id="cd19077">
    <property type="entry name" value="AKR_AKR8A1-2"/>
    <property type="match status" value="1"/>
</dbReference>
<dbReference type="GO" id="GO:0005737">
    <property type="term" value="C:cytoplasm"/>
    <property type="evidence" value="ECO:0007669"/>
    <property type="project" value="TreeGrafter"/>
</dbReference>
<dbReference type="InterPro" id="IPR023210">
    <property type="entry name" value="NADP_OxRdtase_dom"/>
</dbReference>
<dbReference type="Proteomes" id="UP000027195">
    <property type="component" value="Unassembled WGS sequence"/>
</dbReference>
<dbReference type="EMBL" id="KL198022">
    <property type="protein sequence ID" value="KDQ18023.1"/>
    <property type="molecule type" value="Genomic_DNA"/>
</dbReference>
<accession>A0A067MQJ5</accession>
<organism evidence="3 4">
    <name type="scientific">Botryobasidium botryosum (strain FD-172 SS1)</name>
    <dbReference type="NCBI Taxonomy" id="930990"/>
    <lineage>
        <taxon>Eukaryota</taxon>
        <taxon>Fungi</taxon>
        <taxon>Dikarya</taxon>
        <taxon>Basidiomycota</taxon>
        <taxon>Agaricomycotina</taxon>
        <taxon>Agaricomycetes</taxon>
        <taxon>Cantharellales</taxon>
        <taxon>Botryobasidiaceae</taxon>
        <taxon>Botryobasidium</taxon>
    </lineage>
</organism>
<dbReference type="Pfam" id="PF00248">
    <property type="entry name" value="Aldo_ket_red"/>
    <property type="match status" value="1"/>
</dbReference>
<evidence type="ECO:0000313" key="4">
    <source>
        <dbReference type="Proteomes" id="UP000027195"/>
    </source>
</evidence>
<name>A0A067MQJ5_BOTB1</name>
<evidence type="ECO:0000313" key="3">
    <source>
        <dbReference type="EMBL" id="KDQ18023.1"/>
    </source>
</evidence>
<dbReference type="PANTHER" id="PTHR43625">
    <property type="entry name" value="AFLATOXIN B1 ALDEHYDE REDUCTASE"/>
    <property type="match status" value="1"/>
</dbReference>
<evidence type="ECO:0000256" key="1">
    <source>
        <dbReference type="ARBA" id="ARBA00023002"/>
    </source>
</evidence>
<dbReference type="STRING" id="930990.A0A067MQJ5"/>
<dbReference type="Gene3D" id="3.20.20.100">
    <property type="entry name" value="NADP-dependent oxidoreductase domain"/>
    <property type="match status" value="1"/>
</dbReference>
<dbReference type="FunCoup" id="A0A067MQJ5">
    <property type="interactions" value="293"/>
</dbReference>
<dbReference type="HOGENOM" id="CLU_023205_2_1_1"/>
<dbReference type="InterPro" id="IPR036812">
    <property type="entry name" value="NAD(P)_OxRdtase_dom_sf"/>
</dbReference>
<dbReference type="InterPro" id="IPR050791">
    <property type="entry name" value="Aldo-Keto_reductase"/>
</dbReference>
<protein>
    <recommendedName>
        <fullName evidence="2">NADP-dependent oxidoreductase domain-containing protein</fullName>
    </recommendedName>
</protein>
<dbReference type="SUPFAM" id="SSF51430">
    <property type="entry name" value="NAD(P)-linked oxidoreductase"/>
    <property type="match status" value="1"/>
</dbReference>
<dbReference type="InParanoid" id="A0A067MQJ5"/>
<evidence type="ECO:0000259" key="2">
    <source>
        <dbReference type="Pfam" id="PF00248"/>
    </source>
</evidence>
<gene>
    <name evidence="3" type="ORF">BOTBODRAFT_546723</name>
</gene>
<dbReference type="PANTHER" id="PTHR43625:SF78">
    <property type="entry name" value="PYRIDOXAL REDUCTASE-RELATED"/>
    <property type="match status" value="1"/>
</dbReference>
<feature type="domain" description="NADP-dependent oxidoreductase" evidence="2">
    <location>
        <begin position="17"/>
        <end position="317"/>
    </location>
</feature>
<proteinExistence type="predicted"/>
<sequence>MKTANLGGTASNVLVGKIGHGLMMATWKPIPVPDEQIFEAMKTAVETAGPDAKMIFNSAEFYGINPPTANLSLINRFFTKYPEYADRVFLSVKGGINFQKRGPDSSEANLRLSVDNINKHLGSAKRMDLFECARVDPDIPIEETIAVLAQLIKEGKFDHIGLSECSAATLRRAHKVHPIAAVEIEVSLWSYEEETKKVIAAAEELGVAVIAYSPLGNGILTGKVGLDSLDKDDHRRHFDRFQEENLKHNQKILDALTNFAQRKGVTTAQLALAWVSSRGPHVIPLPGFSNVVRANENLQAADVEFTAEELGELDELLRSAEVKGGRYSSKMNAYLWG</sequence>
<dbReference type="GO" id="GO:0016491">
    <property type="term" value="F:oxidoreductase activity"/>
    <property type="evidence" value="ECO:0007669"/>
    <property type="project" value="UniProtKB-KW"/>
</dbReference>